<dbReference type="SUPFAM" id="SSF46785">
    <property type="entry name" value="Winged helix' DNA-binding domain"/>
    <property type="match status" value="1"/>
</dbReference>
<feature type="domain" description="E2F/DP family winged-helix DNA-binding" evidence="7">
    <location>
        <begin position="9"/>
        <end position="75"/>
    </location>
</feature>
<accession>A0A1B6KX62</accession>
<keyword evidence="2 5" id="KW-0805">Transcription regulation</keyword>
<gene>
    <name evidence="8" type="ORF">g.49369</name>
</gene>
<dbReference type="AlphaFoldDB" id="A0A1B6KX62"/>
<dbReference type="Gene3D" id="6.10.250.540">
    <property type="match status" value="1"/>
</dbReference>
<dbReference type="SUPFAM" id="SSF144074">
    <property type="entry name" value="E2F-DP heterodimerization region"/>
    <property type="match status" value="1"/>
</dbReference>
<evidence type="ECO:0000313" key="8">
    <source>
        <dbReference type="EMBL" id="JAT15844.1"/>
    </source>
</evidence>
<dbReference type="InterPro" id="IPR032198">
    <property type="entry name" value="E2F_CC-MB"/>
</dbReference>
<reference evidence="8" key="1">
    <citation type="submission" date="2015-11" db="EMBL/GenBank/DDBJ databases">
        <title>De novo transcriptome assembly of four potential Pierce s Disease insect vectors from Arizona vineyards.</title>
        <authorList>
            <person name="Tassone E.E."/>
        </authorList>
    </citation>
    <scope>NUCLEOTIDE SEQUENCE</scope>
</reference>
<proteinExistence type="inferred from homology"/>
<evidence type="ECO:0000256" key="4">
    <source>
        <dbReference type="ARBA" id="ARBA00023163"/>
    </source>
</evidence>
<evidence type="ECO:0000256" key="1">
    <source>
        <dbReference type="ARBA" id="ARBA00010940"/>
    </source>
</evidence>
<evidence type="ECO:0000256" key="5">
    <source>
        <dbReference type="RuleBase" id="RU003796"/>
    </source>
</evidence>
<dbReference type="EMBL" id="GEBQ01024133">
    <property type="protein sequence ID" value="JAT15844.1"/>
    <property type="molecule type" value="Transcribed_RNA"/>
</dbReference>
<comment type="similarity">
    <text evidence="1 5">Belongs to the E2F/DP family.</text>
</comment>
<feature type="compositionally biased region" description="Basic and acidic residues" evidence="6">
    <location>
        <begin position="220"/>
        <end position="229"/>
    </location>
</feature>
<evidence type="ECO:0000256" key="3">
    <source>
        <dbReference type="ARBA" id="ARBA00023125"/>
    </source>
</evidence>
<dbReference type="PANTHER" id="PTHR12081:SF18">
    <property type="entry name" value="TRANSCRIPTION FACTOR E2F2-RELATED"/>
    <property type="match status" value="1"/>
</dbReference>
<dbReference type="GO" id="GO:0000981">
    <property type="term" value="F:DNA-binding transcription factor activity, RNA polymerase II-specific"/>
    <property type="evidence" value="ECO:0007669"/>
    <property type="project" value="TreeGrafter"/>
</dbReference>
<comment type="subcellular location">
    <subcellularLocation>
        <location evidence="5">Nucleus</location>
    </subcellularLocation>
</comment>
<keyword evidence="4 5" id="KW-0804">Transcription</keyword>
<dbReference type="GO" id="GO:0090575">
    <property type="term" value="C:RNA polymerase II transcription regulator complex"/>
    <property type="evidence" value="ECO:0007669"/>
    <property type="project" value="TreeGrafter"/>
</dbReference>
<dbReference type="InterPro" id="IPR003316">
    <property type="entry name" value="E2F_WHTH_DNA-bd_dom"/>
</dbReference>
<evidence type="ECO:0000259" key="7">
    <source>
        <dbReference type="SMART" id="SM01372"/>
    </source>
</evidence>
<feature type="region of interest" description="Disordered" evidence="6">
    <location>
        <begin position="202"/>
        <end position="229"/>
    </location>
</feature>
<name>A0A1B6KX62_9HEMI</name>
<dbReference type="Pfam" id="PF16421">
    <property type="entry name" value="E2F_CC-MB"/>
    <property type="match status" value="1"/>
</dbReference>
<dbReference type="InterPro" id="IPR037241">
    <property type="entry name" value="E2F-DP_heterodim"/>
</dbReference>
<dbReference type="Gene3D" id="1.10.10.10">
    <property type="entry name" value="Winged helix-like DNA-binding domain superfamily/Winged helix DNA-binding domain"/>
    <property type="match status" value="1"/>
</dbReference>
<keyword evidence="3 5" id="KW-0238">DNA-binding</keyword>
<dbReference type="CDD" id="cd14660">
    <property type="entry name" value="E2F_DD"/>
    <property type="match status" value="1"/>
</dbReference>
<dbReference type="InterPro" id="IPR015633">
    <property type="entry name" value="E2F"/>
</dbReference>
<dbReference type="FunFam" id="1.10.10.10:FF:000008">
    <property type="entry name" value="E2F transcription factor 1"/>
    <property type="match status" value="1"/>
</dbReference>
<dbReference type="InterPro" id="IPR036388">
    <property type="entry name" value="WH-like_DNA-bd_sf"/>
</dbReference>
<organism evidence="8">
    <name type="scientific">Graphocephala atropunctata</name>
    <dbReference type="NCBI Taxonomy" id="36148"/>
    <lineage>
        <taxon>Eukaryota</taxon>
        <taxon>Metazoa</taxon>
        <taxon>Ecdysozoa</taxon>
        <taxon>Arthropoda</taxon>
        <taxon>Hexapoda</taxon>
        <taxon>Insecta</taxon>
        <taxon>Pterygota</taxon>
        <taxon>Neoptera</taxon>
        <taxon>Paraneoptera</taxon>
        <taxon>Hemiptera</taxon>
        <taxon>Auchenorrhyncha</taxon>
        <taxon>Membracoidea</taxon>
        <taxon>Cicadellidae</taxon>
        <taxon>Cicadellinae</taxon>
        <taxon>Cicadellini</taxon>
        <taxon>Graphocephala</taxon>
    </lineage>
</organism>
<dbReference type="GO" id="GO:0000978">
    <property type="term" value="F:RNA polymerase II cis-regulatory region sequence-specific DNA binding"/>
    <property type="evidence" value="ECO:0007669"/>
    <property type="project" value="InterPro"/>
</dbReference>
<evidence type="ECO:0000256" key="6">
    <source>
        <dbReference type="SAM" id="MobiDB-lite"/>
    </source>
</evidence>
<keyword evidence="5" id="KW-0539">Nucleus</keyword>
<dbReference type="SMART" id="SM01372">
    <property type="entry name" value="E2F_TDP"/>
    <property type="match status" value="1"/>
</dbReference>
<evidence type="ECO:0000256" key="2">
    <source>
        <dbReference type="ARBA" id="ARBA00023015"/>
    </source>
</evidence>
<protein>
    <recommendedName>
        <fullName evidence="7">E2F/DP family winged-helix DNA-binding domain-containing protein</fullName>
    </recommendedName>
</protein>
<dbReference type="GO" id="GO:0046983">
    <property type="term" value="F:protein dimerization activity"/>
    <property type="evidence" value="ECO:0007669"/>
    <property type="project" value="InterPro"/>
</dbReference>
<dbReference type="Pfam" id="PF02319">
    <property type="entry name" value="WHD_E2F_TDP"/>
    <property type="match status" value="1"/>
</dbReference>
<dbReference type="InterPro" id="IPR036390">
    <property type="entry name" value="WH_DNA-bd_sf"/>
</dbReference>
<sequence length="306" mass="34280">MADSISLSRFEKSLGLLTTRFVSLLQKAPDGTLDLKSAADDLAVKQKRRIYDITNVLEGIGLIEKKNKNIIKWKGTGKGKIKNVPGSIGSLKEELLMMRKHEETLETHIQRCQQSIKNIMEDEENIKKAYVLDSDIVKCFEENILLVVKAAPGTRLEVPVVNPNNKKAEPIMIHLKSVSDPIDVFYLQQGSKLKDVGNLNSLSETEDEMKESGTEAPVQHPEKRLNNENRENLTEDMIEASVILGDICKDFSLSNMDSDNFGECYGSEASSPFLRLSPPANDRDYFFNLDDSEGVSDLFDVPMVLK</sequence>
<dbReference type="PANTHER" id="PTHR12081">
    <property type="entry name" value="TRANSCRIPTION FACTOR E2F"/>
    <property type="match status" value="1"/>
</dbReference>